<sequence>MHLALILIFLASLPQAYAAASATTIKSAHTQVQLGPRPYALIDAMTPSDLKNKLLACGDKAVKAHAFSIGHRGAPLQFPEHTRESYLAAARMGAGVLECDVTFTADKELVCRHSQCDLHTTTNILQTELAAKCSEPFTPAANGKPASAKCCTSDITLAEFKTLQGKMDGANDKAVTVEEYIGGTADWRTDLYASQGTLMTHAQSIALFKELGVQMTPELKAPEVEMPFKGMSQTDYAAKMLEEYHQAQVPPSQVWPQSFNRDDVLYWLNAHPEFAAQTVYLDDRDSNPEFDHRHAHTWSPSMEELANLGIEVIAPPIWMLLDLNQDKKIVPSAYAKAAKAAGLKIIAWSLERSGPLANGGGWYYQSITEAVNHDGVLMQVLDVLAQEVGVIAVFSDWPATTTYYANCLLAPDKEEIKGK</sequence>
<dbReference type="PANTHER" id="PTHR43620:SF7">
    <property type="entry name" value="GLYCEROPHOSPHODIESTER PHOSPHODIESTERASE GDPD5-RELATED"/>
    <property type="match status" value="1"/>
</dbReference>
<dbReference type="Proteomes" id="UP001447008">
    <property type="component" value="Unassembled WGS sequence"/>
</dbReference>
<dbReference type="InterPro" id="IPR030395">
    <property type="entry name" value="GP_PDE_dom"/>
</dbReference>
<feature type="chain" id="PRO_5045255715" description="glycerophosphodiester phosphodiesterase" evidence="7">
    <location>
        <begin position="19"/>
        <end position="419"/>
    </location>
</feature>
<name>A0ABU9N1R7_9GAMM</name>
<dbReference type="Pfam" id="PF03009">
    <property type="entry name" value="GDPD"/>
    <property type="match status" value="1"/>
</dbReference>
<evidence type="ECO:0000256" key="2">
    <source>
        <dbReference type="ARBA" id="ARBA00012247"/>
    </source>
</evidence>
<dbReference type="InterPro" id="IPR017946">
    <property type="entry name" value="PLC-like_Pdiesterase_TIM-brl"/>
</dbReference>
<dbReference type="EMBL" id="JBCGCU010000019">
    <property type="protein sequence ID" value="MEM0516487.1"/>
    <property type="molecule type" value="Genomic_DNA"/>
</dbReference>
<dbReference type="Gene3D" id="3.20.20.190">
    <property type="entry name" value="Phosphatidylinositol (PI) phosphodiesterase"/>
    <property type="match status" value="1"/>
</dbReference>
<feature type="signal peptide" evidence="7">
    <location>
        <begin position="1"/>
        <end position="18"/>
    </location>
</feature>
<evidence type="ECO:0000256" key="4">
    <source>
        <dbReference type="ARBA" id="ARBA00022798"/>
    </source>
</evidence>
<dbReference type="RefSeq" id="WP_342679974.1">
    <property type="nucleotide sequence ID" value="NZ_JBCGCU010000019.1"/>
</dbReference>
<dbReference type="CDD" id="cd08560">
    <property type="entry name" value="GDPD_EcGlpQ_like_1"/>
    <property type="match status" value="1"/>
</dbReference>
<feature type="domain" description="GP-PDE" evidence="8">
    <location>
        <begin position="66"/>
        <end position="419"/>
    </location>
</feature>
<evidence type="ECO:0000313" key="9">
    <source>
        <dbReference type="EMBL" id="MEM0516487.1"/>
    </source>
</evidence>
<comment type="caution">
    <text evidence="9">The sequence shown here is derived from an EMBL/GenBank/DDBJ whole genome shotgun (WGS) entry which is preliminary data.</text>
</comment>
<dbReference type="GO" id="GO:0016787">
    <property type="term" value="F:hydrolase activity"/>
    <property type="evidence" value="ECO:0007669"/>
    <property type="project" value="UniProtKB-KW"/>
</dbReference>
<keyword evidence="10" id="KW-1185">Reference proteome</keyword>
<dbReference type="PANTHER" id="PTHR43620">
    <property type="entry name" value="GLYCEROPHOSPHORYL DIESTER PHOSPHODIESTERASE"/>
    <property type="match status" value="1"/>
</dbReference>
<protein>
    <recommendedName>
        <fullName evidence="2">glycerophosphodiester phosphodiesterase</fullName>
        <ecNumber evidence="2">3.1.4.46</ecNumber>
    </recommendedName>
</protein>
<gene>
    <name evidence="9" type="ORF">WCN91_13860</name>
</gene>
<evidence type="ECO:0000256" key="5">
    <source>
        <dbReference type="ARBA" id="ARBA00022801"/>
    </source>
</evidence>
<evidence type="ECO:0000313" key="10">
    <source>
        <dbReference type="Proteomes" id="UP001447008"/>
    </source>
</evidence>
<evidence type="ECO:0000256" key="3">
    <source>
        <dbReference type="ARBA" id="ARBA00022729"/>
    </source>
</evidence>
<comment type="similarity">
    <text evidence="1">Belongs to the glycerophosphoryl diester phosphodiesterase family.</text>
</comment>
<dbReference type="PROSITE" id="PS51704">
    <property type="entry name" value="GP_PDE"/>
    <property type="match status" value="1"/>
</dbReference>
<keyword evidence="4" id="KW-0319">Glycerol metabolism</keyword>
<evidence type="ECO:0000256" key="6">
    <source>
        <dbReference type="ARBA" id="ARBA00047512"/>
    </source>
</evidence>
<keyword evidence="5 9" id="KW-0378">Hydrolase</keyword>
<proteinExistence type="inferred from homology"/>
<accession>A0ABU9N1R7</accession>
<keyword evidence="3 7" id="KW-0732">Signal</keyword>
<evidence type="ECO:0000256" key="1">
    <source>
        <dbReference type="ARBA" id="ARBA00007277"/>
    </source>
</evidence>
<dbReference type="SUPFAM" id="SSF51695">
    <property type="entry name" value="PLC-like phosphodiesterases"/>
    <property type="match status" value="1"/>
</dbReference>
<reference evidence="9 10" key="1">
    <citation type="submission" date="2024-03" db="EMBL/GenBank/DDBJ databases">
        <title>Pseudoalteromonas qingdaonensis sp. nov., isolated from the intestines of marine benthic organisms.</title>
        <authorList>
            <person name="Lin X."/>
            <person name="Fang S."/>
            <person name="Hu X."/>
        </authorList>
    </citation>
    <scope>NUCLEOTIDE SEQUENCE [LARGE SCALE GENOMIC DNA]</scope>
    <source>
        <strain evidence="9 10">YIC-827</strain>
    </source>
</reference>
<comment type="catalytic activity">
    <reaction evidence="6">
        <text>a sn-glycero-3-phosphodiester + H2O = an alcohol + sn-glycerol 3-phosphate + H(+)</text>
        <dbReference type="Rhea" id="RHEA:12969"/>
        <dbReference type="ChEBI" id="CHEBI:15377"/>
        <dbReference type="ChEBI" id="CHEBI:15378"/>
        <dbReference type="ChEBI" id="CHEBI:30879"/>
        <dbReference type="ChEBI" id="CHEBI:57597"/>
        <dbReference type="ChEBI" id="CHEBI:83408"/>
        <dbReference type="EC" id="3.1.4.46"/>
    </reaction>
</comment>
<organism evidence="9 10">
    <name type="scientific">Pseudoalteromonas qingdaonensis</name>
    <dbReference type="NCBI Taxonomy" id="3131913"/>
    <lineage>
        <taxon>Bacteria</taxon>
        <taxon>Pseudomonadati</taxon>
        <taxon>Pseudomonadota</taxon>
        <taxon>Gammaproteobacteria</taxon>
        <taxon>Alteromonadales</taxon>
        <taxon>Pseudoalteromonadaceae</taxon>
        <taxon>Pseudoalteromonas</taxon>
    </lineage>
</organism>
<evidence type="ECO:0000259" key="8">
    <source>
        <dbReference type="PROSITE" id="PS51704"/>
    </source>
</evidence>
<dbReference type="EC" id="3.1.4.46" evidence="2"/>
<evidence type="ECO:0000256" key="7">
    <source>
        <dbReference type="SAM" id="SignalP"/>
    </source>
</evidence>